<protein>
    <submittedName>
        <fullName evidence="3">Clp amino terminal domain-containing protein, pathogenicity island component</fullName>
    </submittedName>
</protein>
<organism evidence="3 4">
    <name type="scientific">Amycolatopsis xylanica</name>
    <dbReference type="NCBI Taxonomy" id="589385"/>
    <lineage>
        <taxon>Bacteria</taxon>
        <taxon>Bacillati</taxon>
        <taxon>Actinomycetota</taxon>
        <taxon>Actinomycetes</taxon>
        <taxon>Pseudonocardiales</taxon>
        <taxon>Pseudonocardiaceae</taxon>
        <taxon>Amycolatopsis</taxon>
    </lineage>
</organism>
<gene>
    <name evidence="3" type="ORF">SAMN05421504_11713</name>
</gene>
<evidence type="ECO:0000313" key="3">
    <source>
        <dbReference type="EMBL" id="SDZ44109.1"/>
    </source>
</evidence>
<dbReference type="SUPFAM" id="SSF81923">
    <property type="entry name" value="Double Clp-N motif"/>
    <property type="match status" value="2"/>
</dbReference>
<evidence type="ECO:0000313" key="4">
    <source>
        <dbReference type="Proteomes" id="UP000199515"/>
    </source>
</evidence>
<evidence type="ECO:0000259" key="2">
    <source>
        <dbReference type="PROSITE" id="PS51903"/>
    </source>
</evidence>
<dbReference type="InterPro" id="IPR004176">
    <property type="entry name" value="Clp_R_N"/>
</dbReference>
<dbReference type="EMBL" id="FNON01000017">
    <property type="protein sequence ID" value="SDZ44109.1"/>
    <property type="molecule type" value="Genomic_DNA"/>
</dbReference>
<sequence>MFERFTTGAREAVVDAQRVAVESGAKQIDPMHLLAVVAVTPSGRTLLGGLGVVPEDLASEVNRIRRRGGMSDADAEALSEFGIDVEQIIAKVEQMHGPGALSPPHGRLTRRDRRSRLPFARESKKTLEKTLHEALAMGDKHIGEEHMLLALAALPGPASDVLAQRDVTYLALRQALTKAS</sequence>
<dbReference type="Gene3D" id="1.10.1780.10">
    <property type="entry name" value="Clp, N-terminal domain"/>
    <property type="match status" value="2"/>
</dbReference>
<feature type="domain" description="Clp R" evidence="2">
    <location>
        <begin position="2"/>
        <end position="180"/>
    </location>
</feature>
<keyword evidence="4" id="KW-1185">Reference proteome</keyword>
<dbReference type="Proteomes" id="UP000199515">
    <property type="component" value="Unassembled WGS sequence"/>
</dbReference>
<name>A0A1H3T423_9PSEU</name>
<dbReference type="PROSITE" id="PS51903">
    <property type="entry name" value="CLP_R"/>
    <property type="match status" value="1"/>
</dbReference>
<dbReference type="InterPro" id="IPR036628">
    <property type="entry name" value="Clp_N_dom_sf"/>
</dbReference>
<accession>A0A1H3T423</accession>
<dbReference type="AlphaFoldDB" id="A0A1H3T423"/>
<dbReference type="STRING" id="589385.SAMN05421504_11713"/>
<reference evidence="3 4" key="1">
    <citation type="submission" date="2016-10" db="EMBL/GenBank/DDBJ databases">
        <authorList>
            <person name="de Groot N.N."/>
        </authorList>
    </citation>
    <scope>NUCLEOTIDE SEQUENCE [LARGE SCALE GENOMIC DNA]</scope>
    <source>
        <strain evidence="3 4">CPCC 202699</strain>
    </source>
</reference>
<evidence type="ECO:0000256" key="1">
    <source>
        <dbReference type="PROSITE-ProRule" id="PRU01251"/>
    </source>
</evidence>
<proteinExistence type="predicted"/>
<dbReference type="Pfam" id="PF02861">
    <property type="entry name" value="Clp_N"/>
    <property type="match status" value="2"/>
</dbReference>
<keyword evidence="1" id="KW-0677">Repeat</keyword>
<dbReference type="OrthoDB" id="3628183at2"/>
<dbReference type="RefSeq" id="WP_091300106.1">
    <property type="nucleotide sequence ID" value="NZ_FNON01000017.1"/>
</dbReference>